<feature type="compositionally biased region" description="Polar residues" evidence="1">
    <location>
        <begin position="80"/>
        <end position="93"/>
    </location>
</feature>
<evidence type="ECO:0000313" key="4">
    <source>
        <dbReference type="WBParaSite" id="HDID_0000701701-mRNA-1"/>
    </source>
</evidence>
<evidence type="ECO:0000256" key="1">
    <source>
        <dbReference type="SAM" id="MobiDB-lite"/>
    </source>
</evidence>
<reference evidence="4" key="1">
    <citation type="submission" date="2017-02" db="UniProtKB">
        <authorList>
            <consortium name="WormBaseParasite"/>
        </authorList>
    </citation>
    <scope>IDENTIFICATION</scope>
</reference>
<organism evidence="4">
    <name type="scientific">Hymenolepis diminuta</name>
    <name type="common">Rat tapeworm</name>
    <dbReference type="NCBI Taxonomy" id="6216"/>
    <lineage>
        <taxon>Eukaryota</taxon>
        <taxon>Metazoa</taxon>
        <taxon>Spiralia</taxon>
        <taxon>Lophotrochozoa</taxon>
        <taxon>Platyhelminthes</taxon>
        <taxon>Cestoda</taxon>
        <taxon>Eucestoda</taxon>
        <taxon>Cyclophyllidea</taxon>
        <taxon>Hymenolepididae</taxon>
        <taxon>Hymenolepis</taxon>
    </lineage>
</organism>
<protein>
    <submittedName>
        <fullName evidence="2 4">Uncharacterized protein</fullName>
    </submittedName>
</protein>
<evidence type="ECO:0000313" key="2">
    <source>
        <dbReference type="EMBL" id="VDL59333.1"/>
    </source>
</evidence>
<sequence>MQHASLAAIGRRATIETQDSLSDSFEKRGSKDTLCSPELVSSDSPPTFSKPVPSRIFRLDEVLEHLHNIDRHLRSLHTTRTSSNAQYSQSQGEVSCFDTDGQNMRLGKQIRGRQLEL</sequence>
<dbReference type="OrthoDB" id="6280839at2759"/>
<name>A0A0R3SPT9_HYMDI</name>
<dbReference type="EMBL" id="UYSG01010897">
    <property type="protein sequence ID" value="VDL59333.1"/>
    <property type="molecule type" value="Genomic_DNA"/>
</dbReference>
<dbReference type="Proteomes" id="UP000274504">
    <property type="component" value="Unassembled WGS sequence"/>
</dbReference>
<accession>A0A0R3SPT9</accession>
<dbReference type="AlphaFoldDB" id="A0A0R3SPT9"/>
<evidence type="ECO:0000313" key="3">
    <source>
        <dbReference type="Proteomes" id="UP000274504"/>
    </source>
</evidence>
<feature type="region of interest" description="Disordered" evidence="1">
    <location>
        <begin position="1"/>
        <end position="50"/>
    </location>
</feature>
<dbReference type="WBParaSite" id="HDID_0000701701-mRNA-1">
    <property type="protein sequence ID" value="HDID_0000701701-mRNA-1"/>
    <property type="gene ID" value="HDID_0000701701"/>
</dbReference>
<proteinExistence type="predicted"/>
<gene>
    <name evidence="2" type="ORF">HDID_LOCUS7015</name>
</gene>
<reference evidence="2 3" key="2">
    <citation type="submission" date="2018-11" db="EMBL/GenBank/DDBJ databases">
        <authorList>
            <consortium name="Pathogen Informatics"/>
        </authorList>
    </citation>
    <scope>NUCLEOTIDE SEQUENCE [LARGE SCALE GENOMIC DNA]</scope>
</reference>
<feature type="region of interest" description="Disordered" evidence="1">
    <location>
        <begin position="80"/>
        <end position="100"/>
    </location>
</feature>